<dbReference type="InterPro" id="IPR005702">
    <property type="entry name" value="Wzc-like_C"/>
</dbReference>
<evidence type="ECO:0000256" key="2">
    <source>
        <dbReference type="ARBA" id="ARBA00022840"/>
    </source>
</evidence>
<keyword evidence="2" id="KW-0067">ATP-binding</keyword>
<protein>
    <submittedName>
        <fullName evidence="4">Capsular biosynthesis protein</fullName>
    </submittedName>
</protein>
<accession>A0A261RYQ1</accession>
<dbReference type="SUPFAM" id="SSF52540">
    <property type="entry name" value="P-loop containing nucleoside triphosphate hydrolases"/>
    <property type="match status" value="1"/>
</dbReference>
<organism evidence="4 5">
    <name type="scientific">Bordetella genomosp. 10</name>
    <dbReference type="NCBI Taxonomy" id="1416804"/>
    <lineage>
        <taxon>Bacteria</taxon>
        <taxon>Pseudomonadati</taxon>
        <taxon>Pseudomonadota</taxon>
        <taxon>Betaproteobacteria</taxon>
        <taxon>Burkholderiales</taxon>
        <taxon>Alcaligenaceae</taxon>
        <taxon>Bordetella</taxon>
    </lineage>
</organism>
<dbReference type="GO" id="GO:0005886">
    <property type="term" value="C:plasma membrane"/>
    <property type="evidence" value="ECO:0007669"/>
    <property type="project" value="TreeGrafter"/>
</dbReference>
<feature type="compositionally biased region" description="Low complexity" evidence="3">
    <location>
        <begin position="23"/>
        <end position="34"/>
    </location>
</feature>
<feature type="region of interest" description="Disordered" evidence="3">
    <location>
        <begin position="15"/>
        <end position="34"/>
    </location>
</feature>
<dbReference type="CDD" id="cd05387">
    <property type="entry name" value="BY-kinase"/>
    <property type="match status" value="1"/>
</dbReference>
<dbReference type="InterPro" id="IPR037257">
    <property type="entry name" value="T2SS_E_N_sf"/>
</dbReference>
<dbReference type="OrthoDB" id="9808257at2"/>
<dbReference type="GO" id="GO:0004713">
    <property type="term" value="F:protein tyrosine kinase activity"/>
    <property type="evidence" value="ECO:0007669"/>
    <property type="project" value="TreeGrafter"/>
</dbReference>
<dbReference type="Proteomes" id="UP000216020">
    <property type="component" value="Unassembled WGS sequence"/>
</dbReference>
<dbReference type="AlphaFoldDB" id="A0A261RYQ1"/>
<evidence type="ECO:0000313" key="5">
    <source>
        <dbReference type="Proteomes" id="UP000216020"/>
    </source>
</evidence>
<evidence type="ECO:0000313" key="4">
    <source>
        <dbReference type="EMBL" id="OZI30209.1"/>
    </source>
</evidence>
<dbReference type="NCBIfam" id="TIGR01007">
    <property type="entry name" value="eps_fam"/>
    <property type="match status" value="1"/>
</dbReference>
<dbReference type="Gene3D" id="3.40.50.300">
    <property type="entry name" value="P-loop containing nucleotide triphosphate hydrolases"/>
    <property type="match status" value="1"/>
</dbReference>
<dbReference type="InterPro" id="IPR027417">
    <property type="entry name" value="P-loop_NTPase"/>
</dbReference>
<dbReference type="RefSeq" id="WP_094854645.1">
    <property type="nucleotide sequence ID" value="NZ_NEVM01000005.1"/>
</dbReference>
<dbReference type="PANTHER" id="PTHR32309">
    <property type="entry name" value="TYROSINE-PROTEIN KINASE"/>
    <property type="match status" value="1"/>
</dbReference>
<reference evidence="5" key="1">
    <citation type="submission" date="2017-05" db="EMBL/GenBank/DDBJ databases">
        <title>Complete and WGS of Bordetella genogroups.</title>
        <authorList>
            <person name="Spilker T."/>
            <person name="Lipuma J."/>
        </authorList>
    </citation>
    <scope>NUCLEOTIDE SEQUENCE [LARGE SCALE GENOMIC DNA]</scope>
    <source>
        <strain evidence="5">AU16122</strain>
    </source>
</reference>
<name>A0A261RYQ1_9BORD</name>
<dbReference type="InterPro" id="IPR050445">
    <property type="entry name" value="Bact_polysacc_biosynth/exp"/>
</dbReference>
<dbReference type="GO" id="GO:0005524">
    <property type="term" value="F:ATP binding"/>
    <property type="evidence" value="ECO:0007669"/>
    <property type="project" value="UniProtKB-KW"/>
</dbReference>
<dbReference type="SUPFAM" id="SSF160246">
    <property type="entry name" value="EspE N-terminal domain-like"/>
    <property type="match status" value="1"/>
</dbReference>
<sequence length="346" mass="36777">MSETSSRPLLERLNQPHSEAGETAPATAPLASAPSAMPAEKMGERFMRLGLLTEEQVRHVVQLQQSEGLRFGQAAVKLGFVSEDRVQSVLAEQYHYDYTPARQQNSGIPLAIAATPFSQEAEAIRQIRAEISIRLEGQPRIAVAIVSPDDSEGRAYLSASLAIAFAQTGRSTLFVNANLRASGQRPMLGNGPGSAGLSSVLAGRAAAGPARAIPGFAKLAVLDAGPQPPNPAELLREPALDNVLTAYAGSYEIFIVNTPAANHSPDAQSIARQVDACLLVARRDVTRLADLERTAQSLETAGVRVLGTVYNEYDLQAGSRPRGLLNRLGSRLSSLLGGSAPARQRR</sequence>
<proteinExistence type="predicted"/>
<evidence type="ECO:0000256" key="1">
    <source>
        <dbReference type="ARBA" id="ARBA00022741"/>
    </source>
</evidence>
<evidence type="ECO:0000256" key="3">
    <source>
        <dbReference type="SAM" id="MobiDB-lite"/>
    </source>
</evidence>
<gene>
    <name evidence="4" type="ORF">CAL29_19315</name>
</gene>
<keyword evidence="5" id="KW-1185">Reference proteome</keyword>
<dbReference type="PANTHER" id="PTHR32309:SF13">
    <property type="entry name" value="FERRIC ENTEROBACTIN TRANSPORT PROTEIN FEPE"/>
    <property type="match status" value="1"/>
</dbReference>
<keyword evidence="1" id="KW-0547">Nucleotide-binding</keyword>
<dbReference type="EMBL" id="NEVM01000005">
    <property type="protein sequence ID" value="OZI30209.1"/>
    <property type="molecule type" value="Genomic_DNA"/>
</dbReference>
<comment type="caution">
    <text evidence="4">The sequence shown here is derived from an EMBL/GenBank/DDBJ whole genome shotgun (WGS) entry which is preliminary data.</text>
</comment>